<feature type="region of interest" description="Disordered" evidence="1">
    <location>
        <begin position="1"/>
        <end position="53"/>
    </location>
</feature>
<dbReference type="AlphaFoldDB" id="U1QR57"/>
<proteinExistence type="predicted"/>
<name>U1QR57_9ACTO</name>
<protein>
    <submittedName>
        <fullName evidence="2">Uncharacterized protein</fullName>
    </submittedName>
</protein>
<dbReference type="EMBL" id="AWSE01000069">
    <property type="protein sequence ID" value="ERH24134.1"/>
    <property type="molecule type" value="Genomic_DNA"/>
</dbReference>
<gene>
    <name evidence="2" type="ORF">HMPREF1979_01472</name>
</gene>
<keyword evidence="3" id="KW-1185">Reference proteome</keyword>
<accession>U1QR57</accession>
<comment type="caution">
    <text evidence="2">The sequence shown here is derived from an EMBL/GenBank/DDBJ whole genome shotgun (WGS) entry which is preliminary data.</text>
</comment>
<sequence length="53" mass="5695">MYWSSGPPPAPQERPCHGVKVKSSLRSTRVRTMAEPTAAAGRCRPRSFAGPAV</sequence>
<reference evidence="2 3" key="1">
    <citation type="submission" date="2013-08" db="EMBL/GenBank/DDBJ databases">
        <authorList>
            <person name="Weinstock G."/>
            <person name="Sodergren E."/>
            <person name="Wylie T."/>
            <person name="Fulton L."/>
            <person name="Fulton R."/>
            <person name="Fronick C."/>
            <person name="O'Laughlin M."/>
            <person name="Godfrey J."/>
            <person name="Miner T."/>
            <person name="Herter B."/>
            <person name="Appelbaum E."/>
            <person name="Cordes M."/>
            <person name="Lek S."/>
            <person name="Wollam A."/>
            <person name="Pepin K.H."/>
            <person name="Palsikar V.B."/>
            <person name="Mitreva M."/>
            <person name="Wilson R.K."/>
        </authorList>
    </citation>
    <scope>NUCLEOTIDE SEQUENCE [LARGE SCALE GENOMIC DNA]</scope>
    <source>
        <strain evidence="2 3">F0542</strain>
    </source>
</reference>
<evidence type="ECO:0000313" key="3">
    <source>
        <dbReference type="Proteomes" id="UP000016536"/>
    </source>
</evidence>
<evidence type="ECO:0000256" key="1">
    <source>
        <dbReference type="SAM" id="MobiDB-lite"/>
    </source>
</evidence>
<dbReference type="Proteomes" id="UP000016536">
    <property type="component" value="Unassembled WGS sequence"/>
</dbReference>
<feature type="compositionally biased region" description="Pro residues" evidence="1">
    <location>
        <begin position="1"/>
        <end position="12"/>
    </location>
</feature>
<dbReference type="HOGENOM" id="CLU_3057660_0_0_11"/>
<organism evidence="2 3">
    <name type="scientific">Actinomyces johnsonii F0542</name>
    <dbReference type="NCBI Taxonomy" id="1321818"/>
    <lineage>
        <taxon>Bacteria</taxon>
        <taxon>Bacillati</taxon>
        <taxon>Actinomycetota</taxon>
        <taxon>Actinomycetes</taxon>
        <taxon>Actinomycetales</taxon>
        <taxon>Actinomycetaceae</taxon>
        <taxon>Actinomyces</taxon>
    </lineage>
</organism>
<evidence type="ECO:0000313" key="2">
    <source>
        <dbReference type="EMBL" id="ERH24134.1"/>
    </source>
</evidence>